<reference evidence="4 5" key="2">
    <citation type="submission" date="2018-11" db="EMBL/GenBank/DDBJ databases">
        <authorList>
            <consortium name="Pathogen Informatics"/>
        </authorList>
    </citation>
    <scope>NUCLEOTIDE SEQUENCE [LARGE SCALE GENOMIC DNA]</scope>
</reference>
<evidence type="ECO:0000256" key="2">
    <source>
        <dbReference type="SAM" id="MobiDB-lite"/>
    </source>
</evidence>
<dbReference type="STRING" id="6216.A0A0R3SFJ6"/>
<feature type="region of interest" description="Disordered" evidence="2">
    <location>
        <begin position="342"/>
        <end position="405"/>
    </location>
</feature>
<evidence type="ECO:0000259" key="3">
    <source>
        <dbReference type="PROSITE" id="PS51391"/>
    </source>
</evidence>
<organism evidence="6">
    <name type="scientific">Hymenolepis diminuta</name>
    <name type="common">Rat tapeworm</name>
    <dbReference type="NCBI Taxonomy" id="6216"/>
    <lineage>
        <taxon>Eukaryota</taxon>
        <taxon>Metazoa</taxon>
        <taxon>Spiralia</taxon>
        <taxon>Lophotrochozoa</taxon>
        <taxon>Platyhelminthes</taxon>
        <taxon>Cestoda</taxon>
        <taxon>Eucestoda</taxon>
        <taxon>Cyclophyllidea</taxon>
        <taxon>Hymenolepididae</taxon>
        <taxon>Hymenolepis</taxon>
    </lineage>
</organism>
<name>A0A0R3SFJ6_HYMDI</name>
<accession>A0A0R3SFJ6</accession>
<dbReference type="EMBL" id="UYSG01001137">
    <property type="protein sequence ID" value="VDL35875.1"/>
    <property type="molecule type" value="Genomic_DNA"/>
</dbReference>
<dbReference type="AlphaFoldDB" id="A0A0R3SFJ6"/>
<feature type="coiled-coil region" evidence="1">
    <location>
        <begin position="178"/>
        <end position="205"/>
    </location>
</feature>
<dbReference type="WBParaSite" id="HDID_0000361901-mRNA-1">
    <property type="protein sequence ID" value="HDID_0000361901-mRNA-1"/>
    <property type="gene ID" value="HDID_0000361901"/>
</dbReference>
<evidence type="ECO:0000256" key="1">
    <source>
        <dbReference type="SAM" id="Coils"/>
    </source>
</evidence>
<dbReference type="Gene3D" id="1.25.40.90">
    <property type="match status" value="1"/>
</dbReference>
<proteinExistence type="predicted"/>
<sequence length="405" mass="45541">KSSSVCIRYFFVFDNLASEPATQLALFYVLNEVLQNCISYGAPEIKSTFRNPIMAALKSFRPGIPIDKIKKLLLMWGQQGLFEKDFSKRLLKYARHFDNLSKKPDLNISKSNAEDFKDFSPDKLIRQLRDYAEIETDSKYTEPEFVSSYLSTPIETTLSRIKSKAEGVSFSKDVRSCAEQLDCTLNDLSRKLAAQEALVKNIDKAILFYLAQEKDARSVVNAYKLYEQQIRETLRSVGGTYTSVVTAPTDDDAEYSCQNTYEDGRGCYGGGGDSDMSDIEEIDNIPLHHPRVEPISPTQSVSDLLVDPKTLSSLPFSECISIDDRGDVDYRPMFSKILENSSKKSEVRGSPQVIQTETGDFDYRKPPLPAVINEDQKKLQPTDPFGLGTHEDADLRQLKSPVSVP</sequence>
<dbReference type="InterPro" id="IPR006569">
    <property type="entry name" value="CID_dom"/>
</dbReference>
<reference evidence="6" key="1">
    <citation type="submission" date="2017-02" db="UniProtKB">
        <authorList>
            <consortium name="WormBaseParasite"/>
        </authorList>
    </citation>
    <scope>IDENTIFICATION</scope>
</reference>
<protein>
    <submittedName>
        <fullName evidence="6">CID domain-containing protein</fullName>
    </submittedName>
</protein>
<evidence type="ECO:0000313" key="5">
    <source>
        <dbReference type="Proteomes" id="UP000274504"/>
    </source>
</evidence>
<dbReference type="Pfam" id="PF04818">
    <property type="entry name" value="CID"/>
    <property type="match status" value="1"/>
</dbReference>
<feature type="domain" description="CID" evidence="3">
    <location>
        <begin position="1"/>
        <end position="98"/>
    </location>
</feature>
<gene>
    <name evidence="4" type="ORF">HDID_LOCUS3617</name>
</gene>
<evidence type="ECO:0000313" key="4">
    <source>
        <dbReference type="EMBL" id="VDL35875.1"/>
    </source>
</evidence>
<dbReference type="OrthoDB" id="10069473at2759"/>
<dbReference type="Proteomes" id="UP000274504">
    <property type="component" value="Unassembled WGS sequence"/>
</dbReference>
<dbReference type="PROSITE" id="PS51391">
    <property type="entry name" value="CID"/>
    <property type="match status" value="1"/>
</dbReference>
<keyword evidence="1" id="KW-0175">Coiled coil</keyword>
<evidence type="ECO:0000313" key="6">
    <source>
        <dbReference type="WBParaSite" id="HDID_0000361901-mRNA-1"/>
    </source>
</evidence>
<dbReference type="InterPro" id="IPR008942">
    <property type="entry name" value="ENTH_VHS"/>
</dbReference>